<keyword evidence="3" id="KW-1185">Reference proteome</keyword>
<sequence length="82" mass="8909">MSSGYHENSGYITGQWRRCGRTPPAPGPLRVSQQEHATLVRGCGRDLATSSYKVPPQQCGGRGMVDHGQELIGKDTRADQIV</sequence>
<feature type="compositionally biased region" description="Polar residues" evidence="1">
    <location>
        <begin position="1"/>
        <end position="12"/>
    </location>
</feature>
<evidence type="ECO:0000256" key="1">
    <source>
        <dbReference type="SAM" id="MobiDB-lite"/>
    </source>
</evidence>
<protein>
    <submittedName>
        <fullName evidence="2">Uncharacterized protein</fullName>
    </submittedName>
</protein>
<feature type="region of interest" description="Disordered" evidence="1">
    <location>
        <begin position="1"/>
        <end position="30"/>
    </location>
</feature>
<evidence type="ECO:0000313" key="2">
    <source>
        <dbReference type="EMBL" id="KIH52015.1"/>
    </source>
</evidence>
<feature type="region of interest" description="Disordered" evidence="1">
    <location>
        <begin position="54"/>
        <end position="82"/>
    </location>
</feature>
<dbReference type="AlphaFoldDB" id="A0A0C2FTU9"/>
<feature type="compositionally biased region" description="Basic and acidic residues" evidence="1">
    <location>
        <begin position="64"/>
        <end position="82"/>
    </location>
</feature>
<reference evidence="2 3" key="1">
    <citation type="submission" date="2013-12" db="EMBL/GenBank/DDBJ databases">
        <title>Draft genome of the parsitic nematode Ancylostoma duodenale.</title>
        <authorList>
            <person name="Mitreva M."/>
        </authorList>
    </citation>
    <scope>NUCLEOTIDE SEQUENCE [LARGE SCALE GENOMIC DNA]</scope>
    <source>
        <strain evidence="2 3">Zhejiang</strain>
    </source>
</reference>
<gene>
    <name evidence="2" type="ORF">ANCDUO_17889</name>
</gene>
<evidence type="ECO:0000313" key="3">
    <source>
        <dbReference type="Proteomes" id="UP000054047"/>
    </source>
</evidence>
<proteinExistence type="predicted"/>
<dbReference type="Proteomes" id="UP000054047">
    <property type="component" value="Unassembled WGS sequence"/>
</dbReference>
<name>A0A0C2FTU9_9BILA</name>
<organism evidence="2 3">
    <name type="scientific">Ancylostoma duodenale</name>
    <dbReference type="NCBI Taxonomy" id="51022"/>
    <lineage>
        <taxon>Eukaryota</taxon>
        <taxon>Metazoa</taxon>
        <taxon>Ecdysozoa</taxon>
        <taxon>Nematoda</taxon>
        <taxon>Chromadorea</taxon>
        <taxon>Rhabditida</taxon>
        <taxon>Rhabditina</taxon>
        <taxon>Rhabditomorpha</taxon>
        <taxon>Strongyloidea</taxon>
        <taxon>Ancylostomatidae</taxon>
        <taxon>Ancylostomatinae</taxon>
        <taxon>Ancylostoma</taxon>
    </lineage>
</organism>
<dbReference type="EMBL" id="KN744780">
    <property type="protein sequence ID" value="KIH52015.1"/>
    <property type="molecule type" value="Genomic_DNA"/>
</dbReference>
<accession>A0A0C2FTU9</accession>